<sequence>MHQNYYFLKKLAPKLHQQLSGKYFIEAFSQEKNELLVVFGDGPDGDTLTHPFFIKATFRPDFSCLSFPEKFDRARRNSVNLFNEFKNQRIERVRVCLNERALRFDCDSGAVLVFKLFGNRSNIVGFSNQGNVTSLFNNRLIADQNIQLGALDRPLEQDYEAFLQSDRQLKSLFPTFGKLVNAVLKKRLAGIPDPLQQWQVVQNLLAEMEQGHYYIYDVDMVPTFSLIALPEAGEGVHYDDPLEGLNQFYYRQVRLNGIDKEKGEIVRVIKKRIVQTENYLENTFEKLVRLEEGVKNEEIGHILMANLHQIPPRTEQVELYDFYRDQPIKIKLKKDWSPQKNAEGYYRKSKNEKIELDRLNDSIMHRQGELEKLQRQLEEINEIDMLRALRTYIKNEQLLTGKVHTADEVELFKKVEFMGFTILIGRNAKNNDLLTKQYAFKEDLWLHARDVSGSHVVIKYQPGKNFPEPVIERAAEIAAYHSKRKSDSLCPVIVTPKKYVRKPKGMPDGAVVLDKEKVVLVVPKP</sequence>
<organism evidence="3 4">
    <name type="scientific">Dyadobacter jejuensis</name>
    <dbReference type="NCBI Taxonomy" id="1082580"/>
    <lineage>
        <taxon>Bacteria</taxon>
        <taxon>Pseudomonadati</taxon>
        <taxon>Bacteroidota</taxon>
        <taxon>Cytophagia</taxon>
        <taxon>Cytophagales</taxon>
        <taxon>Spirosomataceae</taxon>
        <taxon>Dyadobacter</taxon>
    </lineage>
</organism>
<dbReference type="GO" id="GO:0000049">
    <property type="term" value="F:tRNA binding"/>
    <property type="evidence" value="ECO:0007669"/>
    <property type="project" value="TreeGrafter"/>
</dbReference>
<keyword evidence="4" id="KW-1185">Reference proteome</keyword>
<evidence type="ECO:0000313" key="3">
    <source>
        <dbReference type="EMBL" id="PWJ58538.1"/>
    </source>
</evidence>
<feature type="domain" description="NFACT RNA-binding" evidence="2">
    <location>
        <begin position="417"/>
        <end position="513"/>
    </location>
</feature>
<dbReference type="Pfam" id="PF05670">
    <property type="entry name" value="NFACT-R_1"/>
    <property type="match status" value="1"/>
</dbReference>
<proteinExistence type="predicted"/>
<name>A0A316AM74_9BACT</name>
<dbReference type="PANTHER" id="PTHR15239:SF6">
    <property type="entry name" value="RIBOSOME QUALITY CONTROL COMPLEX SUBUNIT NEMF"/>
    <property type="match status" value="1"/>
</dbReference>
<dbReference type="EMBL" id="QGDT01000004">
    <property type="protein sequence ID" value="PWJ58538.1"/>
    <property type="molecule type" value="Genomic_DNA"/>
</dbReference>
<dbReference type="Proteomes" id="UP000245880">
    <property type="component" value="Unassembled WGS sequence"/>
</dbReference>
<dbReference type="PANTHER" id="PTHR15239">
    <property type="entry name" value="NUCLEAR EXPORT MEDIATOR FACTOR NEMF"/>
    <property type="match status" value="1"/>
</dbReference>
<evidence type="ECO:0000256" key="1">
    <source>
        <dbReference type="SAM" id="Coils"/>
    </source>
</evidence>
<dbReference type="InterPro" id="IPR051608">
    <property type="entry name" value="RQC_Subunit_NEMF"/>
</dbReference>
<dbReference type="GO" id="GO:0043023">
    <property type="term" value="F:ribosomal large subunit binding"/>
    <property type="evidence" value="ECO:0007669"/>
    <property type="project" value="TreeGrafter"/>
</dbReference>
<reference evidence="3 4" key="1">
    <citation type="submission" date="2018-03" db="EMBL/GenBank/DDBJ databases">
        <title>Genomic Encyclopedia of Archaeal and Bacterial Type Strains, Phase II (KMG-II): from individual species to whole genera.</title>
        <authorList>
            <person name="Goeker M."/>
        </authorList>
    </citation>
    <scope>NUCLEOTIDE SEQUENCE [LARGE SCALE GENOMIC DNA]</scope>
    <source>
        <strain evidence="3 4">DSM 100346</strain>
    </source>
</reference>
<feature type="coiled-coil region" evidence="1">
    <location>
        <begin position="356"/>
        <end position="383"/>
    </location>
</feature>
<accession>A0A316AM74</accession>
<dbReference type="OrthoDB" id="9766163at2"/>
<dbReference type="InterPro" id="IPR008532">
    <property type="entry name" value="NFACT_RNA-bd"/>
</dbReference>
<evidence type="ECO:0000313" key="4">
    <source>
        <dbReference type="Proteomes" id="UP000245880"/>
    </source>
</evidence>
<dbReference type="Pfam" id="PF05833">
    <property type="entry name" value="NFACT_N"/>
    <property type="match status" value="1"/>
</dbReference>
<dbReference type="GO" id="GO:1990112">
    <property type="term" value="C:RQC complex"/>
    <property type="evidence" value="ECO:0007669"/>
    <property type="project" value="TreeGrafter"/>
</dbReference>
<evidence type="ECO:0000259" key="2">
    <source>
        <dbReference type="Pfam" id="PF05670"/>
    </source>
</evidence>
<comment type="caution">
    <text evidence="3">The sequence shown here is derived from an EMBL/GenBank/DDBJ whole genome shotgun (WGS) entry which is preliminary data.</text>
</comment>
<dbReference type="AlphaFoldDB" id="A0A316AM74"/>
<protein>
    <submittedName>
        <fullName evidence="3">Putative ribosome quality control (RQC) complex YloA/Tae2 family protein</fullName>
    </submittedName>
</protein>
<keyword evidence="1" id="KW-0175">Coiled coil</keyword>
<dbReference type="GO" id="GO:0072344">
    <property type="term" value="P:rescue of stalled ribosome"/>
    <property type="evidence" value="ECO:0007669"/>
    <property type="project" value="TreeGrafter"/>
</dbReference>
<gene>
    <name evidence="3" type="ORF">CLV98_104398</name>
</gene>